<sequence length="230" mass="25699">MSKNRLAATDTGAFPHATLPAQVAAVIEAIETDIIRGRILPRNRLIEDHLMEDYDAKRHVVRAALAELQRLGVVVKPPHLGARIRRFDDQSLRDLYHFRAVLHGAAVAAMPLPVALERMAAVEAAAQAHAEAAATGDLITIHRTNMAFHRLFYGLCDNPYIAESIRLHDWLSFPARAYGIADARALEQACGEHAAMVRALHACDRARLHQLALDHMDRARQLYVEKFLMR</sequence>
<dbReference type="InterPro" id="IPR036390">
    <property type="entry name" value="WH_DNA-bd_sf"/>
</dbReference>
<keyword evidence="2" id="KW-0238">DNA-binding</keyword>
<evidence type="ECO:0000313" key="6">
    <source>
        <dbReference type="Proteomes" id="UP000516057"/>
    </source>
</evidence>
<dbReference type="InterPro" id="IPR036388">
    <property type="entry name" value="WH-like_DNA-bd_sf"/>
</dbReference>
<organism evidence="5 6">
    <name type="scientific">Paenacidovorax monticola</name>
    <dbReference type="NCBI Taxonomy" id="1926868"/>
    <lineage>
        <taxon>Bacteria</taxon>
        <taxon>Pseudomonadati</taxon>
        <taxon>Pseudomonadota</taxon>
        <taxon>Betaproteobacteria</taxon>
        <taxon>Burkholderiales</taxon>
        <taxon>Comamonadaceae</taxon>
        <taxon>Paenacidovorax</taxon>
    </lineage>
</organism>
<feature type="domain" description="HTH gntR-type" evidence="4">
    <location>
        <begin position="20"/>
        <end position="87"/>
    </location>
</feature>
<accession>A0A7H0HCP6</accession>
<evidence type="ECO:0000259" key="4">
    <source>
        <dbReference type="PROSITE" id="PS50949"/>
    </source>
</evidence>
<dbReference type="AlphaFoldDB" id="A0A7H0HCP6"/>
<dbReference type="SUPFAM" id="SSF46785">
    <property type="entry name" value="Winged helix' DNA-binding domain"/>
    <property type="match status" value="1"/>
</dbReference>
<dbReference type="PROSITE" id="PS50949">
    <property type="entry name" value="HTH_GNTR"/>
    <property type="match status" value="1"/>
</dbReference>
<reference evidence="5 6" key="1">
    <citation type="submission" date="2020-08" db="EMBL/GenBank/DDBJ databases">
        <title>Genome sequence of Acidovorax monticola KACC 19171T.</title>
        <authorList>
            <person name="Hyun D.-W."/>
            <person name="Bae J.-W."/>
        </authorList>
    </citation>
    <scope>NUCLEOTIDE SEQUENCE [LARGE SCALE GENOMIC DNA]</scope>
    <source>
        <strain evidence="5 6">KACC 19171</strain>
    </source>
</reference>
<keyword evidence="6" id="KW-1185">Reference proteome</keyword>
<dbReference type="Proteomes" id="UP000516057">
    <property type="component" value="Chromosome"/>
</dbReference>
<protein>
    <submittedName>
        <fullName evidence="5">GntR family transcriptional regulator</fullName>
    </submittedName>
</protein>
<dbReference type="RefSeq" id="WP_187735300.1">
    <property type="nucleotide sequence ID" value="NZ_CP060790.1"/>
</dbReference>
<dbReference type="InterPro" id="IPR008920">
    <property type="entry name" value="TF_FadR/GntR_C"/>
</dbReference>
<dbReference type="PANTHER" id="PTHR43537:SF49">
    <property type="entry name" value="TRANSCRIPTIONAL REGULATORY PROTEIN"/>
    <property type="match status" value="1"/>
</dbReference>
<gene>
    <name evidence="5" type="ORF">H9L24_14800</name>
</gene>
<dbReference type="SMART" id="SM00895">
    <property type="entry name" value="FCD"/>
    <property type="match status" value="1"/>
</dbReference>
<evidence type="ECO:0000256" key="3">
    <source>
        <dbReference type="ARBA" id="ARBA00023163"/>
    </source>
</evidence>
<dbReference type="InterPro" id="IPR000524">
    <property type="entry name" value="Tscrpt_reg_HTH_GntR"/>
</dbReference>
<dbReference type="Gene3D" id="1.10.10.10">
    <property type="entry name" value="Winged helix-like DNA-binding domain superfamily/Winged helix DNA-binding domain"/>
    <property type="match status" value="1"/>
</dbReference>
<dbReference type="SUPFAM" id="SSF48008">
    <property type="entry name" value="GntR ligand-binding domain-like"/>
    <property type="match status" value="1"/>
</dbReference>
<dbReference type="GO" id="GO:0003677">
    <property type="term" value="F:DNA binding"/>
    <property type="evidence" value="ECO:0007669"/>
    <property type="project" value="UniProtKB-KW"/>
</dbReference>
<dbReference type="Gene3D" id="1.20.120.530">
    <property type="entry name" value="GntR ligand-binding domain-like"/>
    <property type="match status" value="1"/>
</dbReference>
<proteinExistence type="predicted"/>
<keyword evidence="3" id="KW-0804">Transcription</keyword>
<keyword evidence="1" id="KW-0805">Transcription regulation</keyword>
<dbReference type="GO" id="GO:0003700">
    <property type="term" value="F:DNA-binding transcription factor activity"/>
    <property type="evidence" value="ECO:0007669"/>
    <property type="project" value="InterPro"/>
</dbReference>
<dbReference type="SMART" id="SM00345">
    <property type="entry name" value="HTH_GNTR"/>
    <property type="match status" value="1"/>
</dbReference>
<dbReference type="Pfam" id="PF07729">
    <property type="entry name" value="FCD"/>
    <property type="match status" value="1"/>
</dbReference>
<name>A0A7H0HCP6_9BURK</name>
<dbReference type="KEGG" id="amon:H9L24_14800"/>
<evidence type="ECO:0000256" key="2">
    <source>
        <dbReference type="ARBA" id="ARBA00023125"/>
    </source>
</evidence>
<dbReference type="Pfam" id="PF00392">
    <property type="entry name" value="GntR"/>
    <property type="match status" value="1"/>
</dbReference>
<evidence type="ECO:0000256" key="1">
    <source>
        <dbReference type="ARBA" id="ARBA00023015"/>
    </source>
</evidence>
<dbReference type="PANTHER" id="PTHR43537">
    <property type="entry name" value="TRANSCRIPTIONAL REGULATOR, GNTR FAMILY"/>
    <property type="match status" value="1"/>
</dbReference>
<dbReference type="EMBL" id="CP060790">
    <property type="protein sequence ID" value="QNP58312.1"/>
    <property type="molecule type" value="Genomic_DNA"/>
</dbReference>
<dbReference type="InterPro" id="IPR011711">
    <property type="entry name" value="GntR_C"/>
</dbReference>
<evidence type="ECO:0000313" key="5">
    <source>
        <dbReference type="EMBL" id="QNP58312.1"/>
    </source>
</evidence>